<gene>
    <name evidence="2" type="ORF">ACFQGU_01770</name>
</gene>
<evidence type="ECO:0000313" key="2">
    <source>
        <dbReference type="EMBL" id="MFC6236589.1"/>
    </source>
</evidence>
<organism evidence="2 3">
    <name type="scientific">Longivirga aurantiaca</name>
    <dbReference type="NCBI Taxonomy" id="1837743"/>
    <lineage>
        <taxon>Bacteria</taxon>
        <taxon>Bacillati</taxon>
        <taxon>Actinomycetota</taxon>
        <taxon>Actinomycetes</taxon>
        <taxon>Sporichthyales</taxon>
        <taxon>Sporichthyaceae</taxon>
        <taxon>Longivirga</taxon>
    </lineage>
</organism>
<dbReference type="InterPro" id="IPR011051">
    <property type="entry name" value="RmlC_Cupin_sf"/>
</dbReference>
<dbReference type="Pfam" id="PF05899">
    <property type="entry name" value="Cupin_3"/>
    <property type="match status" value="1"/>
</dbReference>
<dbReference type="Proteomes" id="UP001596138">
    <property type="component" value="Unassembled WGS sequence"/>
</dbReference>
<dbReference type="InterPro" id="IPR014710">
    <property type="entry name" value="RmlC-like_jellyroll"/>
</dbReference>
<dbReference type="InterPro" id="IPR008579">
    <property type="entry name" value="UGlyAH_Cupin_dom"/>
</dbReference>
<evidence type="ECO:0000259" key="1">
    <source>
        <dbReference type="Pfam" id="PF05899"/>
    </source>
</evidence>
<evidence type="ECO:0000313" key="3">
    <source>
        <dbReference type="Proteomes" id="UP001596138"/>
    </source>
</evidence>
<sequence length="118" mass="12475">MAFTQTAHVVHAVALPDADLTESPLAPDQVVSGAPEVRFLALHESDDLAVGLWQHSTGVSTDVEADEVFVVLSGRATIEIADGPTLEVGPGDVGLLPAGAVTRWTIHETLRKVYVVRP</sequence>
<protein>
    <submittedName>
        <fullName evidence="2">Cupin domain-containing protein</fullName>
    </submittedName>
</protein>
<feature type="domain" description="(S)-ureidoglycine aminohydrolase cupin" evidence="1">
    <location>
        <begin position="45"/>
        <end position="114"/>
    </location>
</feature>
<accession>A0ABW1SX14</accession>
<comment type="caution">
    <text evidence="2">The sequence shown here is derived from an EMBL/GenBank/DDBJ whole genome shotgun (WGS) entry which is preliminary data.</text>
</comment>
<dbReference type="PANTHER" id="PTHR40943">
    <property type="entry name" value="CYTOPLASMIC PROTEIN-RELATED"/>
    <property type="match status" value="1"/>
</dbReference>
<dbReference type="Gene3D" id="2.60.120.10">
    <property type="entry name" value="Jelly Rolls"/>
    <property type="match status" value="1"/>
</dbReference>
<reference evidence="3" key="1">
    <citation type="journal article" date="2019" name="Int. J. Syst. Evol. Microbiol.">
        <title>The Global Catalogue of Microorganisms (GCM) 10K type strain sequencing project: providing services to taxonomists for standard genome sequencing and annotation.</title>
        <authorList>
            <consortium name="The Broad Institute Genomics Platform"/>
            <consortium name="The Broad Institute Genome Sequencing Center for Infectious Disease"/>
            <person name="Wu L."/>
            <person name="Ma J."/>
        </authorList>
    </citation>
    <scope>NUCLEOTIDE SEQUENCE [LARGE SCALE GENOMIC DNA]</scope>
    <source>
        <strain evidence="3">CGMCC 4.7317</strain>
    </source>
</reference>
<dbReference type="RefSeq" id="WP_386763631.1">
    <property type="nucleotide sequence ID" value="NZ_JBHSTI010000002.1"/>
</dbReference>
<dbReference type="EMBL" id="JBHSTI010000002">
    <property type="protein sequence ID" value="MFC6236589.1"/>
    <property type="molecule type" value="Genomic_DNA"/>
</dbReference>
<dbReference type="SUPFAM" id="SSF51182">
    <property type="entry name" value="RmlC-like cupins"/>
    <property type="match status" value="1"/>
</dbReference>
<dbReference type="PANTHER" id="PTHR40943:SF1">
    <property type="entry name" value="CYTOPLASMIC PROTEIN"/>
    <property type="match status" value="1"/>
</dbReference>
<name>A0ABW1SX14_9ACTN</name>
<keyword evidence="3" id="KW-1185">Reference proteome</keyword>
<proteinExistence type="predicted"/>